<feature type="non-terminal residue" evidence="2">
    <location>
        <position position="87"/>
    </location>
</feature>
<evidence type="ECO:0000313" key="3">
    <source>
        <dbReference type="Proteomes" id="UP001595075"/>
    </source>
</evidence>
<protein>
    <submittedName>
        <fullName evidence="2">Uncharacterized protein</fullName>
    </submittedName>
</protein>
<name>A0ABR4C6Z3_9HELO</name>
<feature type="region of interest" description="Disordered" evidence="1">
    <location>
        <begin position="65"/>
        <end position="87"/>
    </location>
</feature>
<proteinExistence type="predicted"/>
<keyword evidence="3" id="KW-1185">Reference proteome</keyword>
<comment type="caution">
    <text evidence="2">The sequence shown here is derived from an EMBL/GenBank/DDBJ whole genome shotgun (WGS) entry which is preliminary data.</text>
</comment>
<evidence type="ECO:0000256" key="1">
    <source>
        <dbReference type="SAM" id="MobiDB-lite"/>
    </source>
</evidence>
<dbReference type="Proteomes" id="UP001595075">
    <property type="component" value="Unassembled WGS sequence"/>
</dbReference>
<sequence length="87" mass="9320">MPMKGKPFTLVGPTCQELSPPLLLGCSIANVTIILAADDRPDKSRNNATHSSLIMTLFFQPQRLTGTRGQPHLESGPGTGSRGLCWS</sequence>
<reference evidence="2 3" key="1">
    <citation type="journal article" date="2024" name="Commun. Biol.">
        <title>Comparative genomic analysis of thermophilic fungi reveals convergent evolutionary adaptations and gene losses.</title>
        <authorList>
            <person name="Steindorff A.S."/>
            <person name="Aguilar-Pontes M.V."/>
            <person name="Robinson A.J."/>
            <person name="Andreopoulos B."/>
            <person name="LaButti K."/>
            <person name="Kuo A."/>
            <person name="Mondo S."/>
            <person name="Riley R."/>
            <person name="Otillar R."/>
            <person name="Haridas S."/>
            <person name="Lipzen A."/>
            <person name="Grimwood J."/>
            <person name="Schmutz J."/>
            <person name="Clum A."/>
            <person name="Reid I.D."/>
            <person name="Moisan M.C."/>
            <person name="Butler G."/>
            <person name="Nguyen T.T.M."/>
            <person name="Dewar K."/>
            <person name="Conant G."/>
            <person name="Drula E."/>
            <person name="Henrissat B."/>
            <person name="Hansel C."/>
            <person name="Singer S."/>
            <person name="Hutchinson M.I."/>
            <person name="de Vries R.P."/>
            <person name="Natvig D.O."/>
            <person name="Powell A.J."/>
            <person name="Tsang A."/>
            <person name="Grigoriev I.V."/>
        </authorList>
    </citation>
    <scope>NUCLEOTIDE SEQUENCE [LARGE SCALE GENOMIC DNA]</scope>
    <source>
        <strain evidence="2 3">CBS 494.80</strain>
    </source>
</reference>
<accession>A0ABR4C6Z3</accession>
<organism evidence="2 3">
    <name type="scientific">Oculimacula yallundae</name>
    <dbReference type="NCBI Taxonomy" id="86028"/>
    <lineage>
        <taxon>Eukaryota</taxon>
        <taxon>Fungi</taxon>
        <taxon>Dikarya</taxon>
        <taxon>Ascomycota</taxon>
        <taxon>Pezizomycotina</taxon>
        <taxon>Leotiomycetes</taxon>
        <taxon>Helotiales</taxon>
        <taxon>Ploettnerulaceae</taxon>
        <taxon>Oculimacula</taxon>
    </lineage>
</organism>
<dbReference type="EMBL" id="JAZHXI010000012">
    <property type="protein sequence ID" value="KAL2065412.1"/>
    <property type="molecule type" value="Genomic_DNA"/>
</dbReference>
<evidence type="ECO:0000313" key="2">
    <source>
        <dbReference type="EMBL" id="KAL2065412.1"/>
    </source>
</evidence>
<gene>
    <name evidence="2" type="ORF">VTL71DRAFT_3082</name>
</gene>